<dbReference type="SMART" id="SM00518">
    <property type="entry name" value="AP2Ec"/>
    <property type="match status" value="1"/>
</dbReference>
<dbReference type="GO" id="GO:0016853">
    <property type="term" value="F:isomerase activity"/>
    <property type="evidence" value="ECO:0007669"/>
    <property type="project" value="UniProtKB-KW"/>
</dbReference>
<keyword evidence="3" id="KW-1185">Reference proteome</keyword>
<proteinExistence type="predicted"/>
<dbReference type="RefSeq" id="WP_278100605.1">
    <property type="nucleotide sequence ID" value="NZ_CP091092.1"/>
</dbReference>
<dbReference type="Proteomes" id="UP001218895">
    <property type="component" value="Chromosome"/>
</dbReference>
<evidence type="ECO:0000313" key="3">
    <source>
        <dbReference type="Proteomes" id="UP001218895"/>
    </source>
</evidence>
<accession>A0AAF0JNN2</accession>
<dbReference type="SUPFAM" id="SSF51658">
    <property type="entry name" value="Xylose isomerase-like"/>
    <property type="match status" value="1"/>
</dbReference>
<dbReference type="PANTHER" id="PTHR12110">
    <property type="entry name" value="HYDROXYPYRUVATE ISOMERASE"/>
    <property type="match status" value="1"/>
</dbReference>
<protein>
    <submittedName>
        <fullName evidence="2">Sugar phosphate isomerase/epimerase</fullName>
    </submittedName>
</protein>
<reference evidence="2" key="1">
    <citation type="submission" date="2022-01" db="EMBL/GenBank/DDBJ databases">
        <title>Complete genome of Methanomicrobium antiquum DSM 21220.</title>
        <authorList>
            <person name="Chen S.-C."/>
            <person name="You Y.-T."/>
            <person name="Zhou Y.-Z."/>
            <person name="Lai M.-C."/>
        </authorList>
    </citation>
    <scope>NUCLEOTIDE SEQUENCE</scope>
    <source>
        <strain evidence="2">DSM 21220</strain>
    </source>
</reference>
<organism evidence="2 3">
    <name type="scientific">Methanomicrobium antiquum</name>
    <dbReference type="NCBI Taxonomy" id="487686"/>
    <lineage>
        <taxon>Archaea</taxon>
        <taxon>Methanobacteriati</taxon>
        <taxon>Methanobacteriota</taxon>
        <taxon>Stenosarchaea group</taxon>
        <taxon>Methanomicrobia</taxon>
        <taxon>Methanomicrobiales</taxon>
        <taxon>Methanomicrobiaceae</taxon>
        <taxon>Methanomicrobium</taxon>
    </lineage>
</organism>
<dbReference type="InterPro" id="IPR013022">
    <property type="entry name" value="Xyl_isomerase-like_TIM-brl"/>
</dbReference>
<dbReference type="KEGG" id="manq:L1994_05095"/>
<dbReference type="Gene3D" id="3.20.20.150">
    <property type="entry name" value="Divalent-metal-dependent TIM barrel enzymes"/>
    <property type="match status" value="1"/>
</dbReference>
<feature type="domain" description="Xylose isomerase-like TIM barrel" evidence="1">
    <location>
        <begin position="23"/>
        <end position="241"/>
    </location>
</feature>
<sequence>MTLDFYFASSSKVWSSIEWVYEIEGAGYSGWEISADGNYRLDNPLLYSKIKEVLETTSLKASVHAPFADLNLGSLNYPIYKESVRQLSECVSLAADITDRVTIHPGYLSPSAKLVPEKVWSLHKDALKEIGKIAEDSGVVACLENMPDIPDFLCKDPDEIFGMVDNVEGFGVTIDLGHANTVGKSDLFLKKINFAKHIHIHDNYGKKDEHSPLGGGNINWEKAGDIIKKNYSGICVVEGRSIEEAKISNQVIKRCFS</sequence>
<dbReference type="Pfam" id="PF01261">
    <property type="entry name" value="AP_endonuc_2"/>
    <property type="match status" value="1"/>
</dbReference>
<dbReference type="InterPro" id="IPR001719">
    <property type="entry name" value="AP_endonuc_2"/>
</dbReference>
<dbReference type="GeneID" id="79949751"/>
<dbReference type="EMBL" id="CP091092">
    <property type="protein sequence ID" value="WFN37765.1"/>
    <property type="molecule type" value="Genomic_DNA"/>
</dbReference>
<dbReference type="GO" id="GO:0008270">
    <property type="term" value="F:zinc ion binding"/>
    <property type="evidence" value="ECO:0007669"/>
    <property type="project" value="InterPro"/>
</dbReference>
<dbReference type="GO" id="GO:0003677">
    <property type="term" value="F:DNA binding"/>
    <property type="evidence" value="ECO:0007669"/>
    <property type="project" value="InterPro"/>
</dbReference>
<dbReference type="GO" id="GO:0006281">
    <property type="term" value="P:DNA repair"/>
    <property type="evidence" value="ECO:0007669"/>
    <property type="project" value="InterPro"/>
</dbReference>
<gene>
    <name evidence="2" type="ORF">L1994_05095</name>
</gene>
<dbReference type="InterPro" id="IPR036237">
    <property type="entry name" value="Xyl_isomerase-like_sf"/>
</dbReference>
<evidence type="ECO:0000313" key="2">
    <source>
        <dbReference type="EMBL" id="WFN37765.1"/>
    </source>
</evidence>
<name>A0AAF0JNN2_9EURY</name>
<dbReference type="AlphaFoldDB" id="A0AAF0JNN2"/>
<dbReference type="InterPro" id="IPR050312">
    <property type="entry name" value="IolE/XylAMocC-like"/>
</dbReference>
<evidence type="ECO:0000259" key="1">
    <source>
        <dbReference type="Pfam" id="PF01261"/>
    </source>
</evidence>
<dbReference type="PANTHER" id="PTHR12110:SF21">
    <property type="entry name" value="XYLOSE ISOMERASE-LIKE TIM BARREL DOMAIN-CONTAINING PROTEIN"/>
    <property type="match status" value="1"/>
</dbReference>
<keyword evidence="2" id="KW-0413">Isomerase</keyword>